<reference evidence="2" key="1">
    <citation type="submission" date="2023-06" db="EMBL/GenBank/DDBJ databases">
        <title>Genome-scale phylogeny and comparative genomics of the fungal order Sordariales.</title>
        <authorList>
            <consortium name="Lawrence Berkeley National Laboratory"/>
            <person name="Hensen N."/>
            <person name="Bonometti L."/>
            <person name="Westerberg I."/>
            <person name="Brannstrom I.O."/>
            <person name="Guillou S."/>
            <person name="Cros-Aarteil S."/>
            <person name="Calhoun S."/>
            <person name="Haridas S."/>
            <person name="Kuo A."/>
            <person name="Mondo S."/>
            <person name="Pangilinan J."/>
            <person name="Riley R."/>
            <person name="Labutti K."/>
            <person name="Andreopoulos B."/>
            <person name="Lipzen A."/>
            <person name="Chen C."/>
            <person name="Yanf M."/>
            <person name="Daum C."/>
            <person name="Ng V."/>
            <person name="Clum A."/>
            <person name="Steindorff A."/>
            <person name="Ohm R."/>
            <person name="Martin F."/>
            <person name="Silar P."/>
            <person name="Natvig D."/>
            <person name="Lalanne C."/>
            <person name="Gautier V."/>
            <person name="Ament-Velasquez S.L."/>
            <person name="Kruys A."/>
            <person name="Hutchinson M.I."/>
            <person name="Powell A.J."/>
            <person name="Barry K."/>
            <person name="Miller A.N."/>
            <person name="Grigoriev I.V."/>
            <person name="Debuchy R."/>
            <person name="Gladieux P."/>
            <person name="Thoren M.H."/>
            <person name="Johannesson H."/>
        </authorList>
    </citation>
    <scope>NUCLEOTIDE SEQUENCE</scope>
    <source>
        <strain evidence="2">SMH4607-1</strain>
    </source>
</reference>
<protein>
    <submittedName>
        <fullName evidence="2">Uncharacterized protein</fullName>
    </submittedName>
</protein>
<dbReference type="Proteomes" id="UP001172102">
    <property type="component" value="Unassembled WGS sequence"/>
</dbReference>
<name>A0AA40AY88_9PEZI</name>
<comment type="caution">
    <text evidence="2">The sequence shown here is derived from an EMBL/GenBank/DDBJ whole genome shotgun (WGS) entry which is preliminary data.</text>
</comment>
<organism evidence="2 3">
    <name type="scientific">Lasiosphaeris hirsuta</name>
    <dbReference type="NCBI Taxonomy" id="260670"/>
    <lineage>
        <taxon>Eukaryota</taxon>
        <taxon>Fungi</taxon>
        <taxon>Dikarya</taxon>
        <taxon>Ascomycota</taxon>
        <taxon>Pezizomycotina</taxon>
        <taxon>Sordariomycetes</taxon>
        <taxon>Sordariomycetidae</taxon>
        <taxon>Sordariales</taxon>
        <taxon>Lasiosphaeriaceae</taxon>
        <taxon>Lasiosphaeris</taxon>
    </lineage>
</organism>
<sequence>MSPAVIDDFPSAVASTNKKAEKRQKRGKSEHKKKRAREDEAAVDGTPRKSRKTKTESERADRTVSRSQLISNAPTKKSKKTRRRDWPNKEAQRVATFTNGSKKSRKSKKHAEPEQVDGMDIDVPEEPEAEEPQSSMRCLPVKYHVYQPEKA</sequence>
<feature type="compositionally biased region" description="Acidic residues" evidence="1">
    <location>
        <begin position="114"/>
        <end position="131"/>
    </location>
</feature>
<feature type="compositionally biased region" description="Basic and acidic residues" evidence="1">
    <location>
        <begin position="53"/>
        <end position="64"/>
    </location>
</feature>
<feature type="compositionally biased region" description="Basic residues" evidence="1">
    <location>
        <begin position="20"/>
        <end position="35"/>
    </location>
</feature>
<proteinExistence type="predicted"/>
<accession>A0AA40AY88</accession>
<feature type="region of interest" description="Disordered" evidence="1">
    <location>
        <begin position="1"/>
        <end position="136"/>
    </location>
</feature>
<dbReference type="EMBL" id="JAUKUA010000002">
    <property type="protein sequence ID" value="KAK0724163.1"/>
    <property type="molecule type" value="Genomic_DNA"/>
</dbReference>
<evidence type="ECO:0000313" key="2">
    <source>
        <dbReference type="EMBL" id="KAK0724163.1"/>
    </source>
</evidence>
<dbReference type="AlphaFoldDB" id="A0AA40AY88"/>
<keyword evidence="3" id="KW-1185">Reference proteome</keyword>
<evidence type="ECO:0000256" key="1">
    <source>
        <dbReference type="SAM" id="MobiDB-lite"/>
    </source>
</evidence>
<feature type="compositionally biased region" description="Polar residues" evidence="1">
    <location>
        <begin position="65"/>
        <end position="75"/>
    </location>
</feature>
<evidence type="ECO:0000313" key="3">
    <source>
        <dbReference type="Proteomes" id="UP001172102"/>
    </source>
</evidence>
<gene>
    <name evidence="2" type="ORF">B0H67DRAFT_550008</name>
</gene>